<dbReference type="Proteomes" id="UP000054350">
    <property type="component" value="Unassembled WGS sequence"/>
</dbReference>
<dbReference type="OrthoDB" id="10534608at2759"/>
<name>A0A0L0T550_ALLM3</name>
<keyword evidence="3" id="KW-1185">Reference proteome</keyword>
<proteinExistence type="predicted"/>
<dbReference type="AlphaFoldDB" id="A0A0L0T550"/>
<accession>A0A0L0T550</accession>
<dbReference type="VEuPathDB" id="FungiDB:AMAG_20128"/>
<evidence type="ECO:0000313" key="3">
    <source>
        <dbReference type="Proteomes" id="UP000054350"/>
    </source>
</evidence>
<evidence type="ECO:0000256" key="1">
    <source>
        <dbReference type="SAM" id="MobiDB-lite"/>
    </source>
</evidence>
<evidence type="ECO:0000313" key="2">
    <source>
        <dbReference type="EMBL" id="KNE69867.1"/>
    </source>
</evidence>
<sequence>MPVCYQVRLRVLADDAADRASFTATIPLAACHVASVDRFRRQIAIAICPQFVATIDALDLGYLDESGVFFSIDSDSALRLAIAMFADECAHEPTSESPFVLDLLARPAPGRSHVDDLSPAAGPSPRPTARTERASLPGHLQLTTVPSRDSAGRLMHSQSLFHCEPVTPNTAHDLLNKWNGEDQGLQRLWGHQTIKPPQV</sequence>
<protein>
    <submittedName>
        <fullName evidence="2">Uncharacterized protein</fullName>
    </submittedName>
</protein>
<reference evidence="2 3" key="1">
    <citation type="submission" date="2009-11" db="EMBL/GenBank/DDBJ databases">
        <title>Annotation of Allomyces macrogynus ATCC 38327.</title>
        <authorList>
            <consortium name="The Broad Institute Genome Sequencing Platform"/>
            <person name="Russ C."/>
            <person name="Cuomo C."/>
            <person name="Burger G."/>
            <person name="Gray M.W."/>
            <person name="Holland P.W.H."/>
            <person name="King N."/>
            <person name="Lang F.B.F."/>
            <person name="Roger A.J."/>
            <person name="Ruiz-Trillo I."/>
            <person name="Young S.K."/>
            <person name="Zeng Q."/>
            <person name="Gargeya S."/>
            <person name="Fitzgerald M."/>
            <person name="Haas B."/>
            <person name="Abouelleil A."/>
            <person name="Alvarado L."/>
            <person name="Arachchi H.M."/>
            <person name="Berlin A."/>
            <person name="Chapman S.B."/>
            <person name="Gearin G."/>
            <person name="Goldberg J."/>
            <person name="Griggs A."/>
            <person name="Gujja S."/>
            <person name="Hansen M."/>
            <person name="Heiman D."/>
            <person name="Howarth C."/>
            <person name="Larimer J."/>
            <person name="Lui A."/>
            <person name="MacDonald P.J.P."/>
            <person name="McCowen C."/>
            <person name="Montmayeur A."/>
            <person name="Murphy C."/>
            <person name="Neiman D."/>
            <person name="Pearson M."/>
            <person name="Priest M."/>
            <person name="Roberts A."/>
            <person name="Saif S."/>
            <person name="Shea T."/>
            <person name="Sisk P."/>
            <person name="Stolte C."/>
            <person name="Sykes S."/>
            <person name="Wortman J."/>
            <person name="Nusbaum C."/>
            <person name="Birren B."/>
        </authorList>
    </citation>
    <scope>NUCLEOTIDE SEQUENCE [LARGE SCALE GENOMIC DNA]</scope>
    <source>
        <strain evidence="2 3">ATCC 38327</strain>
    </source>
</reference>
<organism evidence="2 3">
    <name type="scientific">Allomyces macrogynus (strain ATCC 38327)</name>
    <name type="common">Allomyces javanicus var. macrogynus</name>
    <dbReference type="NCBI Taxonomy" id="578462"/>
    <lineage>
        <taxon>Eukaryota</taxon>
        <taxon>Fungi</taxon>
        <taxon>Fungi incertae sedis</taxon>
        <taxon>Blastocladiomycota</taxon>
        <taxon>Blastocladiomycetes</taxon>
        <taxon>Blastocladiales</taxon>
        <taxon>Blastocladiaceae</taxon>
        <taxon>Allomyces</taxon>
    </lineage>
</organism>
<feature type="region of interest" description="Disordered" evidence="1">
    <location>
        <begin position="111"/>
        <end position="135"/>
    </location>
</feature>
<reference evidence="3" key="2">
    <citation type="submission" date="2009-11" db="EMBL/GenBank/DDBJ databases">
        <title>The Genome Sequence of Allomyces macrogynus strain ATCC 38327.</title>
        <authorList>
            <consortium name="The Broad Institute Genome Sequencing Platform"/>
            <person name="Russ C."/>
            <person name="Cuomo C."/>
            <person name="Shea T."/>
            <person name="Young S.K."/>
            <person name="Zeng Q."/>
            <person name="Koehrsen M."/>
            <person name="Haas B."/>
            <person name="Borodovsky M."/>
            <person name="Guigo R."/>
            <person name="Alvarado L."/>
            <person name="Berlin A."/>
            <person name="Borenstein D."/>
            <person name="Chen Z."/>
            <person name="Engels R."/>
            <person name="Freedman E."/>
            <person name="Gellesch M."/>
            <person name="Goldberg J."/>
            <person name="Griggs A."/>
            <person name="Gujja S."/>
            <person name="Heiman D."/>
            <person name="Hepburn T."/>
            <person name="Howarth C."/>
            <person name="Jen D."/>
            <person name="Larson L."/>
            <person name="Lewis B."/>
            <person name="Mehta T."/>
            <person name="Park D."/>
            <person name="Pearson M."/>
            <person name="Roberts A."/>
            <person name="Saif S."/>
            <person name="Shenoy N."/>
            <person name="Sisk P."/>
            <person name="Stolte C."/>
            <person name="Sykes S."/>
            <person name="Walk T."/>
            <person name="White J."/>
            <person name="Yandava C."/>
            <person name="Burger G."/>
            <person name="Gray M.W."/>
            <person name="Holland P.W.H."/>
            <person name="King N."/>
            <person name="Lang F.B.F."/>
            <person name="Roger A.J."/>
            <person name="Ruiz-Trillo I."/>
            <person name="Lander E."/>
            <person name="Nusbaum C."/>
        </authorList>
    </citation>
    <scope>NUCLEOTIDE SEQUENCE [LARGE SCALE GENOMIC DNA]</scope>
    <source>
        <strain evidence="3">ATCC 38327</strain>
    </source>
</reference>
<gene>
    <name evidence="2" type="ORF">AMAG_20128</name>
</gene>
<dbReference type="EMBL" id="GG745363">
    <property type="protein sequence ID" value="KNE69867.1"/>
    <property type="molecule type" value="Genomic_DNA"/>
</dbReference>